<dbReference type="EMBL" id="CANHGI010000005">
    <property type="protein sequence ID" value="CAI5452270.1"/>
    <property type="molecule type" value="Genomic_DNA"/>
</dbReference>
<keyword evidence="1" id="KW-1133">Transmembrane helix</keyword>
<reference evidence="2" key="1">
    <citation type="submission" date="2022-11" db="EMBL/GenBank/DDBJ databases">
        <authorList>
            <person name="Kikuchi T."/>
        </authorList>
    </citation>
    <scope>NUCLEOTIDE SEQUENCE</scope>
    <source>
        <strain evidence="2">PS1010</strain>
    </source>
</reference>
<protein>
    <submittedName>
        <fullName evidence="2">Uncharacterized protein</fullName>
    </submittedName>
</protein>
<name>A0A9P1IUA7_9PELO</name>
<feature type="transmembrane region" description="Helical" evidence="1">
    <location>
        <begin position="12"/>
        <end position="37"/>
    </location>
</feature>
<comment type="caution">
    <text evidence="2">The sequence shown here is derived from an EMBL/GenBank/DDBJ whole genome shotgun (WGS) entry which is preliminary data.</text>
</comment>
<dbReference type="AlphaFoldDB" id="A0A9P1IUA7"/>
<keyword evidence="1" id="KW-0472">Membrane</keyword>
<evidence type="ECO:0000256" key="1">
    <source>
        <dbReference type="SAM" id="Phobius"/>
    </source>
</evidence>
<evidence type="ECO:0000313" key="3">
    <source>
        <dbReference type="Proteomes" id="UP001152747"/>
    </source>
</evidence>
<gene>
    <name evidence="2" type="ORF">CAMP_LOCUS14907</name>
</gene>
<evidence type="ECO:0000313" key="2">
    <source>
        <dbReference type="EMBL" id="CAI5452270.1"/>
    </source>
</evidence>
<dbReference type="Proteomes" id="UP001152747">
    <property type="component" value="Unassembled WGS sequence"/>
</dbReference>
<sequence length="167" mass="19284">MMFVKYSRIVIGHPLPTICITLTISVILTIIGLYYGYETIDFDPTKGFETRGTELADGRIFMENLKGQQASNSRIIKWFYEQNQKTTNTKNKREVNNNEEDVDNSPNITVNYDDYGVDYNPNFEDLNDSCEFFGSFGIALPYDAIEYMSKIMIRFDSWDKKIGASKM</sequence>
<keyword evidence="3" id="KW-1185">Reference proteome</keyword>
<organism evidence="2 3">
    <name type="scientific">Caenorhabditis angaria</name>
    <dbReference type="NCBI Taxonomy" id="860376"/>
    <lineage>
        <taxon>Eukaryota</taxon>
        <taxon>Metazoa</taxon>
        <taxon>Ecdysozoa</taxon>
        <taxon>Nematoda</taxon>
        <taxon>Chromadorea</taxon>
        <taxon>Rhabditida</taxon>
        <taxon>Rhabditina</taxon>
        <taxon>Rhabditomorpha</taxon>
        <taxon>Rhabditoidea</taxon>
        <taxon>Rhabditidae</taxon>
        <taxon>Peloderinae</taxon>
        <taxon>Caenorhabditis</taxon>
    </lineage>
</organism>
<accession>A0A9P1IUA7</accession>
<proteinExistence type="predicted"/>
<keyword evidence="1" id="KW-0812">Transmembrane</keyword>